<dbReference type="PANTHER" id="PTHR12128:SF66">
    <property type="entry name" value="4-HYDROXY-2-OXOGLUTARATE ALDOLASE, MITOCHONDRIAL"/>
    <property type="match status" value="1"/>
</dbReference>
<dbReference type="InterPro" id="IPR002220">
    <property type="entry name" value="DapA-like"/>
</dbReference>
<dbReference type="Gene3D" id="3.20.20.70">
    <property type="entry name" value="Aldolase class I"/>
    <property type="match status" value="1"/>
</dbReference>
<evidence type="ECO:0000313" key="7">
    <source>
        <dbReference type="EMBL" id="ASP23312.1"/>
    </source>
</evidence>
<dbReference type="PROSITE" id="PS00666">
    <property type="entry name" value="DHDPS_2"/>
    <property type="match status" value="1"/>
</dbReference>
<dbReference type="InterPro" id="IPR020625">
    <property type="entry name" value="Schiff_base-form_aldolases_AS"/>
</dbReference>
<evidence type="ECO:0000256" key="6">
    <source>
        <dbReference type="PIRSR" id="PIRSR001365-2"/>
    </source>
</evidence>
<sequence>MPAITTPFTKGNEVDHDAMAANIKRLRQAGASGVVAAGCTGEFWALLPEERREVYHTARKAVGKDGTTIVGAAGITPRDVIAAMQDAAEAGADAALVMPPFFAHLSRAEIIAHFKAVSDAAPLPIMLYNIPGNAGNALVPEIVDELADLENVVAIKESSGDWLNFHRTLAVAGDRIGIYCGPSSTIGVPAMLAKCDGLVDCFPNVWTALLDVWPMLQRGEIDKAWALQSRAQELTKLFVTEGRTLYPATKAAMDYLGLPGGGLPRAPLQPLTGEALSGLHRGLDRLLAKTDTAA</sequence>
<proteinExistence type="inferred from homology"/>
<evidence type="ECO:0000256" key="1">
    <source>
        <dbReference type="ARBA" id="ARBA00007592"/>
    </source>
</evidence>
<organism evidence="7 8">
    <name type="scientific">Antarctobacter heliothermus</name>
    <dbReference type="NCBI Taxonomy" id="74033"/>
    <lineage>
        <taxon>Bacteria</taxon>
        <taxon>Pseudomonadati</taxon>
        <taxon>Pseudomonadota</taxon>
        <taxon>Alphaproteobacteria</taxon>
        <taxon>Rhodobacterales</taxon>
        <taxon>Roseobacteraceae</taxon>
        <taxon>Antarctobacter</taxon>
    </lineage>
</organism>
<evidence type="ECO:0000256" key="2">
    <source>
        <dbReference type="ARBA" id="ARBA00023239"/>
    </source>
</evidence>
<keyword evidence="3" id="KW-0704">Schiff base</keyword>
<dbReference type="KEGG" id="aht:ANTHELSMS3_04922"/>
<dbReference type="PRINTS" id="PR00146">
    <property type="entry name" value="DHPICSNTHASE"/>
</dbReference>
<evidence type="ECO:0000256" key="5">
    <source>
        <dbReference type="PIRSR" id="PIRSR001365-1"/>
    </source>
</evidence>
<reference evidence="7 8" key="1">
    <citation type="submission" date="2017-07" db="EMBL/GenBank/DDBJ databases">
        <title>Genome Sequence of Antarctobacter heliothermus Strain SMS3 Isolated from a culture of the Diatom Skeletonema marinoi.</title>
        <authorList>
            <person name="Topel M."/>
            <person name="Pinder M.I.M."/>
            <person name="Johansson O.N."/>
            <person name="Kourtchenko O."/>
            <person name="Godhe A."/>
            <person name="Clarke A.K."/>
        </authorList>
    </citation>
    <scope>NUCLEOTIDE SEQUENCE [LARGE SCALE GENOMIC DNA]</scope>
    <source>
        <strain evidence="7 8">SMS3</strain>
        <plasmid evidence="8">Plasmid psms3-1</plasmid>
    </source>
</reference>
<accession>A0A222EAY4</accession>
<feature type="active site" description="Proton donor/acceptor" evidence="5">
    <location>
        <position position="128"/>
    </location>
</feature>
<keyword evidence="8" id="KW-1185">Reference proteome</keyword>
<evidence type="ECO:0000313" key="8">
    <source>
        <dbReference type="Proteomes" id="UP000203589"/>
    </source>
</evidence>
<comment type="similarity">
    <text evidence="1 4">Belongs to the DapA family.</text>
</comment>
<evidence type="ECO:0000256" key="4">
    <source>
        <dbReference type="PIRNR" id="PIRNR001365"/>
    </source>
</evidence>
<name>A0A222EAY4_9RHOB</name>
<gene>
    <name evidence="7" type="ORF">ANTHELSMS3_04922</name>
</gene>
<keyword evidence="7" id="KW-0614">Plasmid</keyword>
<dbReference type="CDD" id="cd00408">
    <property type="entry name" value="DHDPS-like"/>
    <property type="match status" value="1"/>
</dbReference>
<evidence type="ECO:0000256" key="3">
    <source>
        <dbReference type="ARBA" id="ARBA00023270"/>
    </source>
</evidence>
<dbReference type="SUPFAM" id="SSF51569">
    <property type="entry name" value="Aldolase"/>
    <property type="match status" value="1"/>
</dbReference>
<dbReference type="PANTHER" id="PTHR12128">
    <property type="entry name" value="DIHYDRODIPICOLINATE SYNTHASE"/>
    <property type="match status" value="1"/>
</dbReference>
<dbReference type="Proteomes" id="UP000203589">
    <property type="component" value="Plasmid pSMS3-1"/>
</dbReference>
<dbReference type="SMART" id="SM01130">
    <property type="entry name" value="DHDPS"/>
    <property type="match status" value="1"/>
</dbReference>
<feature type="active site" description="Schiff-base intermediate with substrate" evidence="5">
    <location>
        <position position="156"/>
    </location>
</feature>
<dbReference type="EMBL" id="CP022541">
    <property type="protein sequence ID" value="ASP23312.1"/>
    <property type="molecule type" value="Genomic_DNA"/>
</dbReference>
<dbReference type="PIRSF" id="PIRSF001365">
    <property type="entry name" value="DHDPS"/>
    <property type="match status" value="1"/>
</dbReference>
<geneLocation type="plasmid" evidence="8">
    <name>psms3-1</name>
</geneLocation>
<protein>
    <submittedName>
        <fullName evidence="7">4-hydroxy-tetrahydrodipicolinate synthase</fullName>
        <ecNumber evidence="7">4.3.3.7</ecNumber>
    </submittedName>
</protein>
<dbReference type="GO" id="GO:0044281">
    <property type="term" value="P:small molecule metabolic process"/>
    <property type="evidence" value="ECO:0007669"/>
    <property type="project" value="UniProtKB-ARBA"/>
</dbReference>
<dbReference type="EC" id="4.3.3.7" evidence="7"/>
<dbReference type="InterPro" id="IPR013785">
    <property type="entry name" value="Aldolase_TIM"/>
</dbReference>
<dbReference type="AlphaFoldDB" id="A0A222EAY4"/>
<dbReference type="Pfam" id="PF00701">
    <property type="entry name" value="DHDPS"/>
    <property type="match status" value="1"/>
</dbReference>
<feature type="binding site" evidence="6">
    <location>
        <position position="40"/>
    </location>
    <ligand>
        <name>pyruvate</name>
        <dbReference type="ChEBI" id="CHEBI:15361"/>
    </ligand>
</feature>
<dbReference type="GO" id="GO:0008840">
    <property type="term" value="F:4-hydroxy-tetrahydrodipicolinate synthase activity"/>
    <property type="evidence" value="ECO:0007669"/>
    <property type="project" value="UniProtKB-EC"/>
</dbReference>
<feature type="binding site" evidence="6">
    <location>
        <position position="199"/>
    </location>
    <ligand>
        <name>pyruvate</name>
        <dbReference type="ChEBI" id="CHEBI:15361"/>
    </ligand>
</feature>
<keyword evidence="2 4" id="KW-0456">Lyase</keyword>